<protein>
    <recommendedName>
        <fullName evidence="3">NmrA-like domain-containing protein</fullName>
    </recommendedName>
</protein>
<dbReference type="InterPro" id="IPR051609">
    <property type="entry name" value="NmrA/Isoflavone_reductase-like"/>
</dbReference>
<dbReference type="EMBL" id="KV878212">
    <property type="protein sequence ID" value="OJJ34669.1"/>
    <property type="molecule type" value="Genomic_DNA"/>
</dbReference>
<proteinExistence type="predicted"/>
<dbReference type="VEuPathDB" id="FungiDB:ASPWEDRAFT_171508"/>
<dbReference type="GO" id="GO:0016491">
    <property type="term" value="F:oxidoreductase activity"/>
    <property type="evidence" value="ECO:0007669"/>
    <property type="project" value="UniProtKB-KW"/>
</dbReference>
<organism evidence="4 5">
    <name type="scientific">Aspergillus wentii DTO 134E9</name>
    <dbReference type="NCBI Taxonomy" id="1073089"/>
    <lineage>
        <taxon>Eukaryota</taxon>
        <taxon>Fungi</taxon>
        <taxon>Dikarya</taxon>
        <taxon>Ascomycota</taxon>
        <taxon>Pezizomycotina</taxon>
        <taxon>Eurotiomycetes</taxon>
        <taxon>Eurotiomycetidae</taxon>
        <taxon>Eurotiales</taxon>
        <taxon>Aspergillaceae</taxon>
        <taxon>Aspergillus</taxon>
        <taxon>Aspergillus subgen. Cremei</taxon>
    </lineage>
</organism>
<dbReference type="Gene3D" id="3.40.50.720">
    <property type="entry name" value="NAD(P)-binding Rossmann-like Domain"/>
    <property type="match status" value="1"/>
</dbReference>
<keyword evidence="1" id="KW-0521">NADP</keyword>
<dbReference type="AlphaFoldDB" id="A0A1L9RIB4"/>
<sequence length="313" mass="33866">MPFNRIAVYSHRGWVSSEIVKGLAASGAYIRVLYRPGSDISTLPENVDTVEVDLADHEALIRSLQDIDIVISLVGHDGVTIQHHFITVIPKTNVQLFSPSDLASRYDSLGLRIPLNKAKREVEEAAHQAGIPTTIVLTGNFAEFALGTRAMGVDCVNNKMIFSGDSATLPVNLCTRPYVAAAYASIFASTPIDQLKGRFLALSELRPTGNEIAAALTKKFNGAPSTALESTEDTIRRIETELEAGSPLALAHCCRKIWGNGQQTEMVGDDIWDVEGYSKSTIDDLIVGGHLGQYRALPAAANDHFAGLFKDCK</sequence>
<dbReference type="GeneID" id="63746646"/>
<keyword evidence="2" id="KW-0560">Oxidoreductase</keyword>
<evidence type="ECO:0000259" key="3">
    <source>
        <dbReference type="Pfam" id="PF05368"/>
    </source>
</evidence>
<reference evidence="5" key="1">
    <citation type="journal article" date="2017" name="Genome Biol.">
        <title>Comparative genomics reveals high biological diversity and specific adaptations in the industrially and medically important fungal genus Aspergillus.</title>
        <authorList>
            <person name="de Vries R.P."/>
            <person name="Riley R."/>
            <person name="Wiebenga A."/>
            <person name="Aguilar-Osorio G."/>
            <person name="Amillis S."/>
            <person name="Uchima C.A."/>
            <person name="Anderluh G."/>
            <person name="Asadollahi M."/>
            <person name="Askin M."/>
            <person name="Barry K."/>
            <person name="Battaglia E."/>
            <person name="Bayram O."/>
            <person name="Benocci T."/>
            <person name="Braus-Stromeyer S.A."/>
            <person name="Caldana C."/>
            <person name="Canovas D."/>
            <person name="Cerqueira G.C."/>
            <person name="Chen F."/>
            <person name="Chen W."/>
            <person name="Choi C."/>
            <person name="Clum A."/>
            <person name="Dos Santos R.A."/>
            <person name="Damasio A.R."/>
            <person name="Diallinas G."/>
            <person name="Emri T."/>
            <person name="Fekete E."/>
            <person name="Flipphi M."/>
            <person name="Freyberg S."/>
            <person name="Gallo A."/>
            <person name="Gournas C."/>
            <person name="Habgood R."/>
            <person name="Hainaut M."/>
            <person name="Harispe M.L."/>
            <person name="Henrissat B."/>
            <person name="Hilden K.S."/>
            <person name="Hope R."/>
            <person name="Hossain A."/>
            <person name="Karabika E."/>
            <person name="Karaffa L."/>
            <person name="Karanyi Z."/>
            <person name="Krasevec N."/>
            <person name="Kuo A."/>
            <person name="Kusch H."/>
            <person name="LaButti K."/>
            <person name="Lagendijk E.L."/>
            <person name="Lapidus A."/>
            <person name="Levasseur A."/>
            <person name="Lindquist E."/>
            <person name="Lipzen A."/>
            <person name="Logrieco A.F."/>
            <person name="MacCabe A."/>
            <person name="Maekelae M.R."/>
            <person name="Malavazi I."/>
            <person name="Melin P."/>
            <person name="Meyer V."/>
            <person name="Mielnichuk N."/>
            <person name="Miskei M."/>
            <person name="Molnar A.P."/>
            <person name="Mule G."/>
            <person name="Ngan C.Y."/>
            <person name="Orejas M."/>
            <person name="Orosz E."/>
            <person name="Ouedraogo J.P."/>
            <person name="Overkamp K.M."/>
            <person name="Park H.-S."/>
            <person name="Perrone G."/>
            <person name="Piumi F."/>
            <person name="Punt P.J."/>
            <person name="Ram A.F."/>
            <person name="Ramon A."/>
            <person name="Rauscher S."/>
            <person name="Record E."/>
            <person name="Riano-Pachon D.M."/>
            <person name="Robert V."/>
            <person name="Roehrig J."/>
            <person name="Ruller R."/>
            <person name="Salamov A."/>
            <person name="Salih N.S."/>
            <person name="Samson R.A."/>
            <person name="Sandor E."/>
            <person name="Sanguinetti M."/>
            <person name="Schuetze T."/>
            <person name="Sepcic K."/>
            <person name="Shelest E."/>
            <person name="Sherlock G."/>
            <person name="Sophianopoulou V."/>
            <person name="Squina F.M."/>
            <person name="Sun H."/>
            <person name="Susca A."/>
            <person name="Todd R.B."/>
            <person name="Tsang A."/>
            <person name="Unkles S.E."/>
            <person name="van de Wiele N."/>
            <person name="van Rossen-Uffink D."/>
            <person name="Oliveira J.V."/>
            <person name="Vesth T.C."/>
            <person name="Visser J."/>
            <person name="Yu J.-H."/>
            <person name="Zhou M."/>
            <person name="Andersen M.R."/>
            <person name="Archer D.B."/>
            <person name="Baker S.E."/>
            <person name="Benoit I."/>
            <person name="Brakhage A.A."/>
            <person name="Braus G.H."/>
            <person name="Fischer R."/>
            <person name="Frisvad J.C."/>
            <person name="Goldman G.H."/>
            <person name="Houbraken J."/>
            <person name="Oakley B."/>
            <person name="Pocsi I."/>
            <person name="Scazzocchio C."/>
            <person name="Seiboth B."/>
            <person name="vanKuyk P.A."/>
            <person name="Wortman J."/>
            <person name="Dyer P.S."/>
            <person name="Grigoriev I.V."/>
        </authorList>
    </citation>
    <scope>NUCLEOTIDE SEQUENCE [LARGE SCALE GENOMIC DNA]</scope>
    <source>
        <strain evidence="5">DTO 134E9</strain>
    </source>
</reference>
<dbReference type="SUPFAM" id="SSF51735">
    <property type="entry name" value="NAD(P)-binding Rossmann-fold domains"/>
    <property type="match status" value="1"/>
</dbReference>
<name>A0A1L9RIB4_ASPWE</name>
<evidence type="ECO:0000256" key="2">
    <source>
        <dbReference type="ARBA" id="ARBA00023002"/>
    </source>
</evidence>
<dbReference type="InterPro" id="IPR008030">
    <property type="entry name" value="NmrA-like"/>
</dbReference>
<dbReference type="RefSeq" id="XP_040688345.1">
    <property type="nucleotide sequence ID" value="XM_040830798.1"/>
</dbReference>
<evidence type="ECO:0000256" key="1">
    <source>
        <dbReference type="ARBA" id="ARBA00022857"/>
    </source>
</evidence>
<dbReference type="OrthoDB" id="5283654at2759"/>
<dbReference type="Proteomes" id="UP000184383">
    <property type="component" value="Unassembled WGS sequence"/>
</dbReference>
<dbReference type="PANTHER" id="PTHR47706">
    <property type="entry name" value="NMRA-LIKE FAMILY PROTEIN"/>
    <property type="match status" value="1"/>
</dbReference>
<dbReference type="Pfam" id="PF05368">
    <property type="entry name" value="NmrA"/>
    <property type="match status" value="1"/>
</dbReference>
<dbReference type="PANTHER" id="PTHR47706:SF9">
    <property type="entry name" value="NMRA-LIKE DOMAIN-CONTAINING PROTEIN-RELATED"/>
    <property type="match status" value="1"/>
</dbReference>
<dbReference type="InterPro" id="IPR036291">
    <property type="entry name" value="NAD(P)-bd_dom_sf"/>
</dbReference>
<evidence type="ECO:0000313" key="5">
    <source>
        <dbReference type="Proteomes" id="UP000184383"/>
    </source>
</evidence>
<accession>A0A1L9RIB4</accession>
<keyword evidence="5" id="KW-1185">Reference proteome</keyword>
<gene>
    <name evidence="4" type="ORF">ASPWEDRAFT_171508</name>
</gene>
<feature type="domain" description="NmrA-like" evidence="3">
    <location>
        <begin position="5"/>
        <end position="221"/>
    </location>
</feature>
<dbReference type="STRING" id="1073089.A0A1L9RIB4"/>
<evidence type="ECO:0000313" key="4">
    <source>
        <dbReference type="EMBL" id="OJJ34669.1"/>
    </source>
</evidence>